<dbReference type="SUPFAM" id="SSF51695">
    <property type="entry name" value="PLC-like phosphodiesterases"/>
    <property type="match status" value="1"/>
</dbReference>
<dbReference type="Proteomes" id="UP000033483">
    <property type="component" value="Unassembled WGS sequence"/>
</dbReference>
<reference evidence="3 4" key="1">
    <citation type="submission" date="2015-03" db="EMBL/GenBank/DDBJ databases">
        <authorList>
            <person name="Radwan O."/>
            <person name="Al-Naeli F.A."/>
            <person name="Rendon G.A."/>
            <person name="Fields C."/>
        </authorList>
    </citation>
    <scope>NUCLEOTIDE SEQUENCE [LARGE SCALE GENOMIC DNA]</scope>
    <source>
        <strain evidence="3">CR-DP1</strain>
    </source>
</reference>
<dbReference type="EMBL" id="LAEV01000060">
    <property type="protein sequence ID" value="KKA31097.1"/>
    <property type="molecule type" value="Genomic_DNA"/>
</dbReference>
<gene>
    <name evidence="3" type="ORF">TD95_001779</name>
</gene>
<keyword evidence="4" id="KW-1185">Reference proteome</keyword>
<sequence>MRFTLALLLLSAATSAIAKSIPRQIGADKRNTVQASVSSTSTTDASAASASIACNNAYNLCDVKYNAVTHMGAHDSSFLRDAATSYSVAGTQFYNASWALDAGIRLLQIQVHENNGTLHMCHTSCSILDAGTLESYLVDIKSWMDANPDDVVTLLIVNSDDKDAATFGSVFEASGISKYGYTPASTSATTDWPTLRTMISANTRLVTFIAALDYDATYPYLLDEWTYMFETAYQVTSASGFNCTINRPSGIATAAAAISSGMMPLVNHFMYKQYTLLSNVIDVPNPEDVDETNSPNTNTTGALGTHAQQCKSEYGQQPVFFLVDFWNRGPSMATADALNNVTDPVGRTHTDLTTSGSATSSSSSAAERNGAGSMFALGVGVVAALLMGF</sequence>
<dbReference type="Pfam" id="PF26146">
    <property type="entry name" value="PI-PLC_X"/>
    <property type="match status" value="1"/>
</dbReference>
<dbReference type="GO" id="GO:0006629">
    <property type="term" value="P:lipid metabolic process"/>
    <property type="evidence" value="ECO:0007669"/>
    <property type="project" value="InterPro"/>
</dbReference>
<proteinExistence type="predicted"/>
<evidence type="ECO:0000256" key="1">
    <source>
        <dbReference type="SAM" id="MobiDB-lite"/>
    </source>
</evidence>
<keyword evidence="2" id="KW-0732">Signal</keyword>
<feature type="chain" id="PRO_5002482581" description="Phosphatidylinositol-specific phospholipase C X domain-containing protein" evidence="2">
    <location>
        <begin position="19"/>
        <end position="389"/>
    </location>
</feature>
<comment type="caution">
    <text evidence="3">The sequence shown here is derived from an EMBL/GenBank/DDBJ whole genome shotgun (WGS) entry which is preliminary data.</text>
</comment>
<dbReference type="AlphaFoldDB" id="A0A0F4ZKM7"/>
<dbReference type="PANTHER" id="PTHR13593:SF80">
    <property type="entry name" value="PLC-LIKE PHOSPHODIESTERASE"/>
    <property type="match status" value="1"/>
</dbReference>
<feature type="compositionally biased region" description="Low complexity" evidence="1">
    <location>
        <begin position="353"/>
        <end position="366"/>
    </location>
</feature>
<dbReference type="InterPro" id="IPR017946">
    <property type="entry name" value="PLC-like_Pdiesterase_TIM-brl"/>
</dbReference>
<protein>
    <recommendedName>
        <fullName evidence="5">Phosphatidylinositol-specific phospholipase C X domain-containing protein</fullName>
    </recommendedName>
</protein>
<evidence type="ECO:0000256" key="2">
    <source>
        <dbReference type="SAM" id="SignalP"/>
    </source>
</evidence>
<feature type="signal peptide" evidence="2">
    <location>
        <begin position="1"/>
        <end position="18"/>
    </location>
</feature>
<evidence type="ECO:0008006" key="5">
    <source>
        <dbReference type="Google" id="ProtNLM"/>
    </source>
</evidence>
<dbReference type="InterPro" id="IPR051057">
    <property type="entry name" value="PI-PLC_domain"/>
</dbReference>
<feature type="region of interest" description="Disordered" evidence="1">
    <location>
        <begin position="344"/>
        <end position="368"/>
    </location>
</feature>
<organism evidence="3 4">
    <name type="scientific">Thielaviopsis punctulata</name>
    <dbReference type="NCBI Taxonomy" id="72032"/>
    <lineage>
        <taxon>Eukaryota</taxon>
        <taxon>Fungi</taxon>
        <taxon>Dikarya</taxon>
        <taxon>Ascomycota</taxon>
        <taxon>Pezizomycotina</taxon>
        <taxon>Sordariomycetes</taxon>
        <taxon>Hypocreomycetidae</taxon>
        <taxon>Microascales</taxon>
        <taxon>Ceratocystidaceae</taxon>
        <taxon>Thielaviopsis</taxon>
    </lineage>
</organism>
<dbReference type="PANTHER" id="PTHR13593">
    <property type="match status" value="1"/>
</dbReference>
<evidence type="ECO:0000313" key="4">
    <source>
        <dbReference type="Proteomes" id="UP000033483"/>
    </source>
</evidence>
<dbReference type="OrthoDB" id="7984201at2759"/>
<evidence type="ECO:0000313" key="3">
    <source>
        <dbReference type="EMBL" id="KKA31097.1"/>
    </source>
</evidence>
<accession>A0A0F4ZKM7</accession>
<dbReference type="GO" id="GO:0008081">
    <property type="term" value="F:phosphoric diester hydrolase activity"/>
    <property type="evidence" value="ECO:0007669"/>
    <property type="project" value="InterPro"/>
</dbReference>
<name>A0A0F4ZKM7_9PEZI</name>
<dbReference type="Gene3D" id="3.20.20.190">
    <property type="entry name" value="Phosphatidylinositol (PI) phosphodiesterase"/>
    <property type="match status" value="1"/>
</dbReference>